<feature type="region of interest" description="Disordered" evidence="3">
    <location>
        <begin position="1"/>
        <end position="44"/>
    </location>
</feature>
<evidence type="ECO:0000256" key="1">
    <source>
        <dbReference type="ARBA" id="ARBA00009809"/>
    </source>
</evidence>
<dbReference type="InterPro" id="IPR001944">
    <property type="entry name" value="Glycoside_Hdrlase_35"/>
</dbReference>
<organism evidence="5 6">
    <name type="scientific">Actinotalea soli</name>
    <dbReference type="NCBI Taxonomy" id="2819234"/>
    <lineage>
        <taxon>Bacteria</taxon>
        <taxon>Bacillati</taxon>
        <taxon>Actinomycetota</taxon>
        <taxon>Actinomycetes</taxon>
        <taxon>Micrococcales</taxon>
        <taxon>Cellulomonadaceae</taxon>
        <taxon>Actinotalea</taxon>
    </lineage>
</organism>
<feature type="compositionally biased region" description="Basic and acidic residues" evidence="3">
    <location>
        <begin position="658"/>
        <end position="672"/>
    </location>
</feature>
<comment type="caution">
    <text evidence="5">The sequence shown here is derived from an EMBL/GenBank/DDBJ whole genome shotgun (WGS) entry which is preliminary data.</text>
</comment>
<evidence type="ECO:0000256" key="3">
    <source>
        <dbReference type="SAM" id="MobiDB-lite"/>
    </source>
</evidence>
<sequence length="817" mass="88114">MTEQVPHDGTNRTHEGLAPSAVRHRPWTGPLTRPAMANEQDQRPGLGLTNRYLERDGAPVIPVSGEIHYSRVPRDRWAERLRLMRSGGITVVATYVFWIHHVEERGRPRFEGELDLGAFVDLCAETGLDVVLRIGPWCHGEVRNGGFPDWVQQADVAHRTDDPAYLELVREWFSQVATAVADRCGPDGPVIGIQIENEIYDQPTHVATLKGLAREAGLVAPLWTATAWGGAQLPVGEVLPLFGGYGDGFWVDADQPWDPTFREHHLFSHVWDDPGIGADLRSAAAQARLAPADRTPSPDLPAATCELGGGMATAYHRRPWPRALDVATVAHVKIGNGSAWQGYYMYAGGTNPWGLAGPEGPGLQESQATGYPNDLPRRSYDFHAPVGEAGDLAPSHAELRRQHAFLAAFGPALADMPSTLPEEMPTGVEDVTTLRWALRSDGRSGVLFLAWHQPHVPLDPYVDARFEVTLDDEVLTLPSRPVTIPPGTLARWPVAWSVGGLRIAWATASLLTVLDPAPGTDSDGDGETRAVPTLVLTAEPGIDVEVALAPDDVLHLEPSLTPHRITRGEGAVDLLVLDAETARTAWVREPGGRALLLSADALTWGADGAVQVRSASGAPQVRRYDPSRRSVVELALAGPLEPGPQDTVEPSDAPSSDRPVEPTERPGPGREDVALTEVRAAGQVPTDHGWHEGRQSAPGREAVDALAAVHELAVPAWALAAPRDVWLHVDWAGDVAEIRVDGVTVADRFWDGSRWTLDLGDLGVGPESTVTLHLLPLATASTIALPTEAAVRLAGASDQLGVVDRVEVIARRWWTVV</sequence>
<comment type="similarity">
    <text evidence="1 2">Belongs to the glycosyl hydrolase 35 family.</text>
</comment>
<accession>A0A939RVH5</accession>
<keyword evidence="6" id="KW-1185">Reference proteome</keyword>
<dbReference type="SUPFAM" id="SSF51445">
    <property type="entry name" value="(Trans)glycosidases"/>
    <property type="match status" value="1"/>
</dbReference>
<dbReference type="GO" id="GO:0004553">
    <property type="term" value="F:hydrolase activity, hydrolyzing O-glycosyl compounds"/>
    <property type="evidence" value="ECO:0007669"/>
    <property type="project" value="InterPro"/>
</dbReference>
<protein>
    <submittedName>
        <fullName evidence="5">Beta-galactosidase</fullName>
    </submittedName>
</protein>
<dbReference type="InterPro" id="IPR031330">
    <property type="entry name" value="Gly_Hdrlase_35_cat"/>
</dbReference>
<evidence type="ECO:0000313" key="5">
    <source>
        <dbReference type="EMBL" id="MBO1751136.1"/>
    </source>
</evidence>
<feature type="domain" description="Glycoside hydrolase 35 catalytic" evidence="4">
    <location>
        <begin position="55"/>
        <end position="199"/>
    </location>
</feature>
<feature type="region of interest" description="Disordered" evidence="3">
    <location>
        <begin position="636"/>
        <end position="672"/>
    </location>
</feature>
<dbReference type="InterPro" id="IPR017853">
    <property type="entry name" value="GH"/>
</dbReference>
<dbReference type="PRINTS" id="PR00742">
    <property type="entry name" value="GLHYDRLASE35"/>
</dbReference>
<name>A0A939RVH5_9CELL</name>
<feature type="compositionally biased region" description="Basic and acidic residues" evidence="3">
    <location>
        <begin position="1"/>
        <end position="15"/>
    </location>
</feature>
<proteinExistence type="inferred from homology"/>
<dbReference type="PANTHER" id="PTHR23421">
    <property type="entry name" value="BETA-GALACTOSIDASE RELATED"/>
    <property type="match status" value="1"/>
</dbReference>
<dbReference type="EMBL" id="JAGEMK010000002">
    <property type="protein sequence ID" value="MBO1751136.1"/>
    <property type="molecule type" value="Genomic_DNA"/>
</dbReference>
<evidence type="ECO:0000256" key="2">
    <source>
        <dbReference type="RuleBase" id="RU003679"/>
    </source>
</evidence>
<dbReference type="Gene3D" id="3.20.20.80">
    <property type="entry name" value="Glycosidases"/>
    <property type="match status" value="1"/>
</dbReference>
<dbReference type="Pfam" id="PF01301">
    <property type="entry name" value="Glyco_hydro_35"/>
    <property type="match status" value="1"/>
</dbReference>
<evidence type="ECO:0000259" key="4">
    <source>
        <dbReference type="Pfam" id="PF01301"/>
    </source>
</evidence>
<dbReference type="RefSeq" id="WP_208054823.1">
    <property type="nucleotide sequence ID" value="NZ_JAGEMK010000002.1"/>
</dbReference>
<gene>
    <name evidence="5" type="ORF">J4G33_04895</name>
</gene>
<dbReference type="AlphaFoldDB" id="A0A939RVH5"/>
<reference evidence="5" key="1">
    <citation type="submission" date="2021-03" db="EMBL/GenBank/DDBJ databases">
        <title>Actinotalea soli sp. nov., isolated from soil.</title>
        <authorList>
            <person name="Ping W."/>
            <person name="Zhang J."/>
        </authorList>
    </citation>
    <scope>NUCLEOTIDE SEQUENCE</scope>
    <source>
        <strain evidence="5">BY-33</strain>
    </source>
</reference>
<evidence type="ECO:0000313" key="6">
    <source>
        <dbReference type="Proteomes" id="UP000664209"/>
    </source>
</evidence>
<dbReference type="Proteomes" id="UP000664209">
    <property type="component" value="Unassembled WGS sequence"/>
</dbReference>
<dbReference type="GO" id="GO:0005975">
    <property type="term" value="P:carbohydrate metabolic process"/>
    <property type="evidence" value="ECO:0007669"/>
    <property type="project" value="InterPro"/>
</dbReference>